<name>A0A9W9G464_9EURO</name>
<dbReference type="EMBL" id="JAPMSZ010000002">
    <property type="protein sequence ID" value="KAJ5111687.1"/>
    <property type="molecule type" value="Genomic_DNA"/>
</dbReference>
<sequence>MVGEEMPGEHHKSENLADSAWSKNVTAIYNMLKCFNMETAHQILLDKADDDFYCNGPLRPFSEKDFECLRDAAAVAQVLLKDHRTIESVISQIELTEFDD</sequence>
<dbReference type="Proteomes" id="UP001141434">
    <property type="component" value="Unassembled WGS sequence"/>
</dbReference>
<dbReference type="AlphaFoldDB" id="A0A9W9G464"/>
<dbReference type="GeneID" id="81391067"/>
<dbReference type="OrthoDB" id="4433547at2759"/>
<proteinExistence type="predicted"/>
<accession>A0A9W9G464</accession>
<reference evidence="1" key="1">
    <citation type="submission" date="2022-11" db="EMBL/GenBank/DDBJ databases">
        <authorList>
            <person name="Petersen C."/>
        </authorList>
    </citation>
    <scope>NUCLEOTIDE SEQUENCE</scope>
    <source>
        <strain evidence="1">IBT 34128</strain>
    </source>
</reference>
<dbReference type="RefSeq" id="XP_056515166.1">
    <property type="nucleotide sequence ID" value="XM_056651899.1"/>
</dbReference>
<organism evidence="1 2">
    <name type="scientific">Penicillium alfredii</name>
    <dbReference type="NCBI Taxonomy" id="1506179"/>
    <lineage>
        <taxon>Eukaryota</taxon>
        <taxon>Fungi</taxon>
        <taxon>Dikarya</taxon>
        <taxon>Ascomycota</taxon>
        <taxon>Pezizomycotina</taxon>
        <taxon>Eurotiomycetes</taxon>
        <taxon>Eurotiomycetidae</taxon>
        <taxon>Eurotiales</taxon>
        <taxon>Aspergillaceae</taxon>
        <taxon>Penicillium</taxon>
    </lineage>
</organism>
<protein>
    <submittedName>
        <fullName evidence="1">Uncharacterized protein</fullName>
    </submittedName>
</protein>
<gene>
    <name evidence="1" type="ORF">NUU61_001317</name>
</gene>
<keyword evidence="2" id="KW-1185">Reference proteome</keyword>
<evidence type="ECO:0000313" key="1">
    <source>
        <dbReference type="EMBL" id="KAJ5111687.1"/>
    </source>
</evidence>
<reference evidence="1" key="2">
    <citation type="journal article" date="2023" name="IMA Fungus">
        <title>Comparative genomic study of the Penicillium genus elucidates a diverse pangenome and 15 lateral gene transfer events.</title>
        <authorList>
            <person name="Petersen C."/>
            <person name="Sorensen T."/>
            <person name="Nielsen M.R."/>
            <person name="Sondergaard T.E."/>
            <person name="Sorensen J.L."/>
            <person name="Fitzpatrick D.A."/>
            <person name="Frisvad J.C."/>
            <person name="Nielsen K.L."/>
        </authorList>
    </citation>
    <scope>NUCLEOTIDE SEQUENCE</scope>
    <source>
        <strain evidence="1">IBT 34128</strain>
    </source>
</reference>
<comment type="caution">
    <text evidence="1">The sequence shown here is derived from an EMBL/GenBank/DDBJ whole genome shotgun (WGS) entry which is preliminary data.</text>
</comment>
<evidence type="ECO:0000313" key="2">
    <source>
        <dbReference type="Proteomes" id="UP001141434"/>
    </source>
</evidence>